<dbReference type="EMBL" id="HG326223">
    <property type="protein sequence ID" value="CDG14941.1"/>
    <property type="molecule type" value="Genomic_DNA"/>
</dbReference>
<reference evidence="2" key="2">
    <citation type="submission" date="2013-11" db="EMBL/GenBank/DDBJ databases">
        <title>Genome sequences of clinical and environmental isolates of Serratia marcescens.</title>
        <authorList>
            <person name="Iguchi A."/>
            <person name="Komatsu H."/>
            <person name="Nagaya Y."/>
            <person name="Ogura Y."/>
            <person name="Katsura K."/>
            <person name="Kurokawa K."/>
            <person name="Ooka T."/>
            <person name="Hattori M."/>
            <person name="Gotoh N."/>
            <person name="Thomson N."/>
            <person name="Hayashi T."/>
        </authorList>
    </citation>
    <scope>NUCLEOTIDE SEQUENCE [LARGE SCALE GENOMIC DNA]</scope>
    <source>
        <strain evidence="2">Db11</strain>
    </source>
</reference>
<gene>
    <name evidence="1" type="ORF">SMDB11_4382A</name>
</gene>
<proteinExistence type="predicted"/>
<accession>A0ABC9IR27</accession>
<sequence length="97" mass="10987">MGCQKDTISAFGIHLGVIFIGRYCGSTVRNEEKRRYSDEERFEWSSPVQPIALVLTADLFCRLLPAYGQEQAVYFVRQAPPQDANHTVCALINHIND</sequence>
<dbReference type="AlphaFoldDB" id="A0ABC9IR27"/>
<organism evidence="1 2">
    <name type="scientific">Serratia marcescens subsp. marcescens Db11</name>
    <dbReference type="NCBI Taxonomy" id="273526"/>
    <lineage>
        <taxon>Bacteria</taxon>
        <taxon>Pseudomonadati</taxon>
        <taxon>Pseudomonadota</taxon>
        <taxon>Gammaproteobacteria</taxon>
        <taxon>Enterobacterales</taxon>
        <taxon>Yersiniaceae</taxon>
        <taxon>Serratia</taxon>
    </lineage>
</organism>
<dbReference type="KEGG" id="smac:SMDB11_4382A"/>
<dbReference type="Proteomes" id="UP000018979">
    <property type="component" value="Chromosome I"/>
</dbReference>
<reference evidence="1 2" key="3">
    <citation type="journal article" date="2014" name="Genome Biol. Evol.">
        <title>Genome evolution and plasticity of Serratia marcescens, an important multidrug-resistant nosocomial pathogen.</title>
        <authorList>
            <person name="Iguchi A."/>
            <person name="Nagaya Y."/>
            <person name="Pradel E."/>
            <person name="Ooka T."/>
            <person name="Ogura Y."/>
            <person name="Katsura K."/>
            <person name="Kurokawa K."/>
            <person name="Oshima K."/>
            <person name="Hattori M."/>
            <person name="Parkhill J."/>
            <person name="Sebaihia M."/>
            <person name="Coulthurst S.J."/>
            <person name="Gotoh N."/>
            <person name="Thomson N.R."/>
            <person name="Ewbank J.J."/>
            <person name="Hayashi T."/>
        </authorList>
    </citation>
    <scope>NUCLEOTIDE SEQUENCE [LARGE SCALE GENOMIC DNA]</scope>
    <source>
        <strain evidence="1 2">Db11</strain>
    </source>
</reference>
<evidence type="ECO:0000313" key="2">
    <source>
        <dbReference type="Proteomes" id="UP000018979"/>
    </source>
</evidence>
<evidence type="ECO:0000313" key="1">
    <source>
        <dbReference type="EMBL" id="CDG14941.1"/>
    </source>
</evidence>
<reference evidence="1 2" key="1">
    <citation type="submission" date="2013-06" db="EMBL/GenBank/DDBJ databases">
        <authorList>
            <person name="Aslett M."/>
        </authorList>
    </citation>
    <scope>NUCLEOTIDE SEQUENCE [LARGE SCALE GENOMIC DNA]</scope>
    <source>
        <strain evidence="1 2">Db11</strain>
    </source>
</reference>
<name>A0ABC9IR27_SERMA</name>
<protein>
    <submittedName>
        <fullName evidence="1">Uncharacterized protein</fullName>
    </submittedName>
</protein>